<comment type="caution">
    <text evidence="1">The sequence shown here is derived from an EMBL/GenBank/DDBJ whole genome shotgun (WGS) entry which is preliminary data.</text>
</comment>
<evidence type="ECO:0000313" key="2">
    <source>
        <dbReference type="Proteomes" id="UP001055879"/>
    </source>
</evidence>
<dbReference type="EMBL" id="CM042059">
    <property type="protein sequence ID" value="KAI3681764.1"/>
    <property type="molecule type" value="Genomic_DNA"/>
</dbReference>
<protein>
    <submittedName>
        <fullName evidence="1">Uncharacterized protein</fullName>
    </submittedName>
</protein>
<evidence type="ECO:0000313" key="1">
    <source>
        <dbReference type="EMBL" id="KAI3681764.1"/>
    </source>
</evidence>
<proteinExistence type="predicted"/>
<name>A0ACB8YA65_ARCLA</name>
<organism evidence="1 2">
    <name type="scientific">Arctium lappa</name>
    <name type="common">Greater burdock</name>
    <name type="synonym">Lappa major</name>
    <dbReference type="NCBI Taxonomy" id="4217"/>
    <lineage>
        <taxon>Eukaryota</taxon>
        <taxon>Viridiplantae</taxon>
        <taxon>Streptophyta</taxon>
        <taxon>Embryophyta</taxon>
        <taxon>Tracheophyta</taxon>
        <taxon>Spermatophyta</taxon>
        <taxon>Magnoliopsida</taxon>
        <taxon>eudicotyledons</taxon>
        <taxon>Gunneridae</taxon>
        <taxon>Pentapetalae</taxon>
        <taxon>asterids</taxon>
        <taxon>campanulids</taxon>
        <taxon>Asterales</taxon>
        <taxon>Asteraceae</taxon>
        <taxon>Carduoideae</taxon>
        <taxon>Cardueae</taxon>
        <taxon>Arctiinae</taxon>
        <taxon>Arctium</taxon>
    </lineage>
</organism>
<accession>A0ACB8YA65</accession>
<keyword evidence="2" id="KW-1185">Reference proteome</keyword>
<dbReference type="Proteomes" id="UP001055879">
    <property type="component" value="Linkage Group LG13"/>
</dbReference>
<reference evidence="1 2" key="2">
    <citation type="journal article" date="2022" name="Mol. Ecol. Resour.">
        <title>The genomes of chicory, endive, great burdock and yacon provide insights into Asteraceae paleo-polyploidization history and plant inulin production.</title>
        <authorList>
            <person name="Fan W."/>
            <person name="Wang S."/>
            <person name="Wang H."/>
            <person name="Wang A."/>
            <person name="Jiang F."/>
            <person name="Liu H."/>
            <person name="Zhao H."/>
            <person name="Xu D."/>
            <person name="Zhang Y."/>
        </authorList>
    </citation>
    <scope>NUCLEOTIDE SEQUENCE [LARGE SCALE GENOMIC DNA]</scope>
    <source>
        <strain evidence="2">cv. Niubang</strain>
    </source>
</reference>
<reference evidence="2" key="1">
    <citation type="journal article" date="2022" name="Mol. Ecol. Resour.">
        <title>The genomes of chicory, endive, great burdock and yacon provide insights into Asteraceae palaeo-polyploidization history and plant inulin production.</title>
        <authorList>
            <person name="Fan W."/>
            <person name="Wang S."/>
            <person name="Wang H."/>
            <person name="Wang A."/>
            <person name="Jiang F."/>
            <person name="Liu H."/>
            <person name="Zhao H."/>
            <person name="Xu D."/>
            <person name="Zhang Y."/>
        </authorList>
    </citation>
    <scope>NUCLEOTIDE SEQUENCE [LARGE SCALE GENOMIC DNA]</scope>
    <source>
        <strain evidence="2">cv. Niubang</strain>
    </source>
</reference>
<sequence length="195" mass="22413">MGNLRLGDRRNFEDRKVVVKDSMFIQSTVRYFEPYIRVVTVCYEKDSDSLKWDVIGFVHGARLGTRTIILHLHRTENLTGHQGQLTWDDTCEEVVGTPGCDIGRCHAINVVLVENSPSDTVQRGVLVLCSRNGYLSEVFRTRFGKSNLCLRINMVKIHQIWKPVSPRASCTYINLPFIAAYSVRRRRHLHRQTAP</sequence>
<gene>
    <name evidence="1" type="ORF">L6452_36568</name>
</gene>